<evidence type="ECO:0000313" key="3">
    <source>
        <dbReference type="Proteomes" id="UP000034589"/>
    </source>
</evidence>
<dbReference type="SUPFAM" id="SSF111369">
    <property type="entry name" value="HlyD-like secretion proteins"/>
    <property type="match status" value="1"/>
</dbReference>
<keyword evidence="1" id="KW-0812">Transmembrane</keyword>
<accession>A0A0G1XT93</accession>
<reference evidence="2 3" key="1">
    <citation type="journal article" date="2015" name="Nature">
        <title>rRNA introns, odd ribosomes, and small enigmatic genomes across a large radiation of phyla.</title>
        <authorList>
            <person name="Brown C.T."/>
            <person name="Hug L.A."/>
            <person name="Thomas B.C."/>
            <person name="Sharon I."/>
            <person name="Castelle C.J."/>
            <person name="Singh A."/>
            <person name="Wilkins M.J."/>
            <person name="Williams K.H."/>
            <person name="Banfield J.F."/>
        </authorList>
    </citation>
    <scope>NUCLEOTIDE SEQUENCE [LARGE SCALE GENOMIC DNA]</scope>
</reference>
<keyword evidence="1" id="KW-1133">Transmembrane helix</keyword>
<proteinExistence type="predicted"/>
<dbReference type="Gene3D" id="2.40.50.100">
    <property type="match status" value="1"/>
</dbReference>
<sequence length="266" mass="28419">MIFSRILSASRRVPRIIAGLPTRLLSRVRKLGWQNTVVISSIIVGVIVIAVVLNNGNGEEIVPEGERSVSLSTVLELSGEQNTLPVFGIVRSKSEALVRTETSAEVVRVNYSLGDSVSAGTVVAEMRNTSERAALLQAEAAQDVARAVLAKVKGSVRGEQLSILETNVQSAKNALESANTSAMNALFSSYDVTDDAISRKADRVFSNPSSDNPTLILTVADAQLVIAVENGRSKTQIALTRQKKIGATLTSNNIVEELTLIILSLH</sequence>
<evidence type="ECO:0000256" key="1">
    <source>
        <dbReference type="SAM" id="Phobius"/>
    </source>
</evidence>
<name>A0A0G1XT93_9BACT</name>
<organism evidence="2 3">
    <name type="scientific">Candidatus Kaiserbacteria bacterium GW2011_GWC2_49_12</name>
    <dbReference type="NCBI Taxonomy" id="1618675"/>
    <lineage>
        <taxon>Bacteria</taxon>
        <taxon>Candidatus Kaiseribacteriota</taxon>
    </lineage>
</organism>
<dbReference type="AlphaFoldDB" id="A0A0G1XT93"/>
<protein>
    <submittedName>
        <fullName evidence="2">Secretion protein HlyD family protein</fullName>
    </submittedName>
</protein>
<feature type="transmembrane region" description="Helical" evidence="1">
    <location>
        <begin position="33"/>
        <end position="53"/>
    </location>
</feature>
<comment type="caution">
    <text evidence="2">The sequence shown here is derived from an EMBL/GenBank/DDBJ whole genome shotgun (WGS) entry which is preliminary data.</text>
</comment>
<evidence type="ECO:0000313" key="2">
    <source>
        <dbReference type="EMBL" id="KKW05812.1"/>
    </source>
</evidence>
<dbReference type="Proteomes" id="UP000034589">
    <property type="component" value="Unassembled WGS sequence"/>
</dbReference>
<gene>
    <name evidence="2" type="ORF">UY39_C0049G0004</name>
</gene>
<dbReference type="EMBL" id="LCPV01000049">
    <property type="protein sequence ID" value="KKW05812.1"/>
    <property type="molecule type" value="Genomic_DNA"/>
</dbReference>
<keyword evidence="1" id="KW-0472">Membrane</keyword>